<dbReference type="AlphaFoldDB" id="A0A433QMT5"/>
<keyword evidence="2" id="KW-1185">Reference proteome</keyword>
<protein>
    <submittedName>
        <fullName evidence="1">Uncharacterized protein</fullName>
    </submittedName>
</protein>
<proteinExistence type="predicted"/>
<dbReference type="EMBL" id="RBNJ01003302">
    <property type="protein sequence ID" value="RUS31091.1"/>
    <property type="molecule type" value="Genomic_DNA"/>
</dbReference>
<evidence type="ECO:0000313" key="1">
    <source>
        <dbReference type="EMBL" id="RUS31091.1"/>
    </source>
</evidence>
<sequence length="138" mass="15354">LNTLKCDIGKDETDSIIWSVRQAYWYWGELDFGNVDARFCFDFAYEGRVFITMEVQMSARCFTYTPLPLDHAKNVDAQETKMAASLSLPKYKCEPRKGISTMIRGWSEPQTTAWNAGIRLGAVRGLVACGGCLGGAPV</sequence>
<organism evidence="1 2">
    <name type="scientific">Jimgerdemannia flammicorona</name>
    <dbReference type="NCBI Taxonomy" id="994334"/>
    <lineage>
        <taxon>Eukaryota</taxon>
        <taxon>Fungi</taxon>
        <taxon>Fungi incertae sedis</taxon>
        <taxon>Mucoromycota</taxon>
        <taxon>Mucoromycotina</taxon>
        <taxon>Endogonomycetes</taxon>
        <taxon>Endogonales</taxon>
        <taxon>Endogonaceae</taxon>
        <taxon>Jimgerdemannia</taxon>
    </lineage>
</organism>
<feature type="non-terminal residue" evidence="1">
    <location>
        <position position="1"/>
    </location>
</feature>
<reference evidence="1 2" key="1">
    <citation type="journal article" date="2018" name="New Phytol.">
        <title>Phylogenomics of Endogonaceae and evolution of mycorrhizas within Mucoromycota.</title>
        <authorList>
            <person name="Chang Y."/>
            <person name="Desiro A."/>
            <person name="Na H."/>
            <person name="Sandor L."/>
            <person name="Lipzen A."/>
            <person name="Clum A."/>
            <person name="Barry K."/>
            <person name="Grigoriev I.V."/>
            <person name="Martin F.M."/>
            <person name="Stajich J.E."/>
            <person name="Smith M.E."/>
            <person name="Bonito G."/>
            <person name="Spatafora J.W."/>
        </authorList>
    </citation>
    <scope>NUCLEOTIDE SEQUENCE [LARGE SCALE GENOMIC DNA]</scope>
    <source>
        <strain evidence="1 2">AD002</strain>
    </source>
</reference>
<dbReference type="Proteomes" id="UP000274822">
    <property type="component" value="Unassembled WGS sequence"/>
</dbReference>
<comment type="caution">
    <text evidence="1">The sequence shown here is derived from an EMBL/GenBank/DDBJ whole genome shotgun (WGS) entry which is preliminary data.</text>
</comment>
<evidence type="ECO:0000313" key="2">
    <source>
        <dbReference type="Proteomes" id="UP000274822"/>
    </source>
</evidence>
<accession>A0A433QMT5</accession>
<gene>
    <name evidence="1" type="ORF">BC938DRAFT_478482</name>
</gene>
<name>A0A433QMT5_9FUNG</name>